<comment type="subcellular location">
    <subcellularLocation>
        <location evidence="1">Cell outer membrane</location>
    </subcellularLocation>
</comment>
<evidence type="ECO:0000259" key="6">
    <source>
        <dbReference type="Pfam" id="PF07980"/>
    </source>
</evidence>
<keyword evidence="9" id="KW-1185">Reference proteome</keyword>
<feature type="domain" description="RagB/SusD" evidence="6">
    <location>
        <begin position="488"/>
        <end position="664"/>
    </location>
</feature>
<accession>A0A1H8NW94</accession>
<protein>
    <submittedName>
        <fullName evidence="8">Starch-binding associating with outer membrane</fullName>
    </submittedName>
</protein>
<dbReference type="PROSITE" id="PS51257">
    <property type="entry name" value="PROKAR_LIPOPROTEIN"/>
    <property type="match status" value="1"/>
</dbReference>
<proteinExistence type="inferred from homology"/>
<evidence type="ECO:0000256" key="5">
    <source>
        <dbReference type="ARBA" id="ARBA00023237"/>
    </source>
</evidence>
<dbReference type="Proteomes" id="UP000198942">
    <property type="component" value="Unassembled WGS sequence"/>
</dbReference>
<keyword evidence="3" id="KW-0732">Signal</keyword>
<evidence type="ECO:0000256" key="3">
    <source>
        <dbReference type="ARBA" id="ARBA00022729"/>
    </source>
</evidence>
<dbReference type="EMBL" id="FOCL01000007">
    <property type="protein sequence ID" value="SEO33847.1"/>
    <property type="molecule type" value="Genomic_DNA"/>
</dbReference>
<dbReference type="RefSeq" id="WP_091214283.1">
    <property type="nucleotide sequence ID" value="NZ_FOCL01000007.1"/>
</dbReference>
<dbReference type="InterPro" id="IPR011990">
    <property type="entry name" value="TPR-like_helical_dom_sf"/>
</dbReference>
<reference evidence="9" key="1">
    <citation type="submission" date="2016-10" db="EMBL/GenBank/DDBJ databases">
        <authorList>
            <person name="Varghese N."/>
            <person name="Submissions S."/>
        </authorList>
    </citation>
    <scope>NUCLEOTIDE SEQUENCE [LARGE SCALE GENOMIC DNA]</scope>
    <source>
        <strain evidence="9">Gh-48</strain>
    </source>
</reference>
<dbReference type="OrthoDB" id="5694214at2"/>
<dbReference type="Gene3D" id="1.25.40.390">
    <property type="match status" value="1"/>
</dbReference>
<dbReference type="GO" id="GO:0009279">
    <property type="term" value="C:cell outer membrane"/>
    <property type="evidence" value="ECO:0007669"/>
    <property type="project" value="UniProtKB-SubCell"/>
</dbReference>
<evidence type="ECO:0000256" key="1">
    <source>
        <dbReference type="ARBA" id="ARBA00004442"/>
    </source>
</evidence>
<evidence type="ECO:0000259" key="7">
    <source>
        <dbReference type="Pfam" id="PF14322"/>
    </source>
</evidence>
<name>A0A1H8NW94_9SPHI</name>
<dbReference type="STRING" id="551995.SAMN05192574_107123"/>
<comment type="similarity">
    <text evidence="2">Belongs to the SusD family.</text>
</comment>
<evidence type="ECO:0000313" key="8">
    <source>
        <dbReference type="EMBL" id="SEO33847.1"/>
    </source>
</evidence>
<dbReference type="SUPFAM" id="SSF48452">
    <property type="entry name" value="TPR-like"/>
    <property type="match status" value="1"/>
</dbReference>
<dbReference type="InterPro" id="IPR012944">
    <property type="entry name" value="SusD_RagB_dom"/>
</dbReference>
<dbReference type="InterPro" id="IPR033985">
    <property type="entry name" value="SusD-like_N"/>
</dbReference>
<gene>
    <name evidence="8" type="ORF">SAMN05192574_107123</name>
</gene>
<keyword evidence="5" id="KW-0998">Cell outer membrane</keyword>
<organism evidence="8 9">
    <name type="scientific">Mucilaginibacter gossypiicola</name>
    <dbReference type="NCBI Taxonomy" id="551995"/>
    <lineage>
        <taxon>Bacteria</taxon>
        <taxon>Pseudomonadati</taxon>
        <taxon>Bacteroidota</taxon>
        <taxon>Sphingobacteriia</taxon>
        <taxon>Sphingobacteriales</taxon>
        <taxon>Sphingobacteriaceae</taxon>
        <taxon>Mucilaginibacter</taxon>
    </lineage>
</organism>
<feature type="domain" description="SusD-like N-terminal" evidence="7">
    <location>
        <begin position="131"/>
        <end position="223"/>
    </location>
</feature>
<evidence type="ECO:0000256" key="4">
    <source>
        <dbReference type="ARBA" id="ARBA00023136"/>
    </source>
</evidence>
<dbReference type="Pfam" id="PF07980">
    <property type="entry name" value="SusD_RagB"/>
    <property type="match status" value="1"/>
</dbReference>
<evidence type="ECO:0000313" key="9">
    <source>
        <dbReference type="Proteomes" id="UP000198942"/>
    </source>
</evidence>
<dbReference type="AlphaFoldDB" id="A0A1H8NW94"/>
<sequence length="664" mass="72229">MNRVYNNILRLSVLTMFTMTGCKKILDEKPRAIFTPDYFKTQAGVVGGITSCYGHMRYMYGNGYFLNSNEISTDEATWGQNSDGNVKNLDFSGVGTIDPASSNTGILWGAAFPNINTASGVIENGAAVGVSDALIAEARFFRAFDYFLLVQTFGGVPLDLGAGELKFNTSTVRTSKRNTVPEVYTKAVFPDLLTAIDKLPTSGRVVGGVTQTVARLFLAKAYLTYGWWLQNPNGIPTYPDAQRTDPAGHNAAWYFQAAYDIATAAIQTPGPFGLQPTFYDVSLATNDRNNETLLYADHTQSSSIYNGGDLSYSGGGFSTDSFAAWFEQWNYTNIKSSTSATAWAAVSSVQRAAVQSLGRPWTMLAPPQAIFKNTFADKTNDSRYDGTFVTRYRTNFVEAAVKVNGATPAFLYNANFLPVAENDPVLSFLNSDVGGVDYSNAKFNSTVGAGVLPGRADYVIEPSAFSRICYPGTWKLGPYRTDNNGGLGSPNGSLTRPFPVAKFSELFFIAAEAAVKGAATKAVSGTYANDGTARGLINVIRARAGKWRFDNGNNVTKIEDNSAAMIAATPGTIDINYILAERAREYFGEGYRWFDLVRTQKWTELSSSFQIAGATNPNDWKDHTVSTVSRTITPAYYLRPIPQSQLDGMDMSAADKKAYQNPGY</sequence>
<keyword evidence="4" id="KW-0472">Membrane</keyword>
<evidence type="ECO:0000256" key="2">
    <source>
        <dbReference type="ARBA" id="ARBA00006275"/>
    </source>
</evidence>
<dbReference type="Pfam" id="PF14322">
    <property type="entry name" value="SusD-like_3"/>
    <property type="match status" value="1"/>
</dbReference>